<proteinExistence type="predicted"/>
<dbReference type="EMBL" id="AP027268">
    <property type="protein sequence ID" value="BDW94084.1"/>
    <property type="molecule type" value="Genomic_DNA"/>
</dbReference>
<evidence type="ECO:0000313" key="1">
    <source>
        <dbReference type="EMBL" id="BDW94084.1"/>
    </source>
</evidence>
<evidence type="ECO:0000313" key="2">
    <source>
        <dbReference type="Proteomes" id="UP001330184"/>
    </source>
</evidence>
<name>A0AA48KND4_9FLAO</name>
<accession>A0AA48KND4</accession>
<reference evidence="1 2" key="1">
    <citation type="submission" date="2023-01" db="EMBL/GenBank/DDBJ databases">
        <title>Complete genome sequence of Muricauda aquimarina strain IFOP_LL357.</title>
        <authorList>
            <person name="Gajardo G."/>
            <person name="Ueki S."/>
            <person name="Maruyama F."/>
        </authorList>
    </citation>
    <scope>NUCLEOTIDE SEQUENCE [LARGE SCALE GENOMIC DNA]</scope>
    <source>
        <strain evidence="1 2">IFOP_LL357</strain>
    </source>
</reference>
<sequence>MIQIQLIFNIFTSVAKQHKPTNLPDQNQKNTNTIRLNCMTILLFGATKDIVGTPSLSVPTASLSGKKIPNTVGELKKFLESRYPELKKIARVTVAVNQNFAKDHERINSYDEIALIPSPEE</sequence>
<dbReference type="InterPro" id="IPR012675">
    <property type="entry name" value="Beta-grasp_dom_sf"/>
</dbReference>
<dbReference type="InterPro" id="IPR003749">
    <property type="entry name" value="ThiS/MoaD-like"/>
</dbReference>
<dbReference type="Pfam" id="PF02597">
    <property type="entry name" value="ThiS"/>
    <property type="match status" value="1"/>
</dbReference>
<gene>
    <name evidence="1" type="ORF">MACH07_29160</name>
</gene>
<dbReference type="InterPro" id="IPR016155">
    <property type="entry name" value="Mopterin_synth/thiamin_S_b"/>
</dbReference>
<dbReference type="Gene3D" id="3.10.20.30">
    <property type="match status" value="1"/>
</dbReference>
<dbReference type="AlphaFoldDB" id="A0AA48KND4"/>
<organism evidence="1 2">
    <name type="scientific">Flagellimonas marinaquae</name>
    <dbReference type="NCBI Taxonomy" id="254955"/>
    <lineage>
        <taxon>Bacteria</taxon>
        <taxon>Pseudomonadati</taxon>
        <taxon>Bacteroidota</taxon>
        <taxon>Flavobacteriia</taxon>
        <taxon>Flavobacteriales</taxon>
        <taxon>Flavobacteriaceae</taxon>
        <taxon>Flagellimonas</taxon>
    </lineage>
</organism>
<protein>
    <recommendedName>
        <fullName evidence="3">MoaD/ThiS family protein</fullName>
    </recommendedName>
</protein>
<dbReference type="Proteomes" id="UP001330184">
    <property type="component" value="Chromosome"/>
</dbReference>
<dbReference type="SUPFAM" id="SSF54285">
    <property type="entry name" value="MoaD/ThiS"/>
    <property type="match status" value="1"/>
</dbReference>
<keyword evidence="2" id="KW-1185">Reference proteome</keyword>
<evidence type="ECO:0008006" key="3">
    <source>
        <dbReference type="Google" id="ProtNLM"/>
    </source>
</evidence>
<dbReference type="CDD" id="cd00754">
    <property type="entry name" value="Ubl_MoaD"/>
    <property type="match status" value="1"/>
</dbReference>